<evidence type="ECO:0000313" key="13">
    <source>
        <dbReference type="EMBL" id="KAF2143474.1"/>
    </source>
</evidence>
<keyword evidence="7" id="KW-0479">Metal-binding</keyword>
<dbReference type="GeneID" id="54303649"/>
<dbReference type="CDD" id="cd07718">
    <property type="entry name" value="RNaseZ_ELAC1_ELAC2-C-term-like_MBL-fold"/>
    <property type="match status" value="1"/>
</dbReference>
<dbReference type="SUPFAM" id="SSF56281">
    <property type="entry name" value="Metallo-hydrolase/oxidoreductase"/>
    <property type="match status" value="2"/>
</dbReference>
<dbReference type="EC" id="3.1.26.11" evidence="4"/>
<keyword evidence="14" id="KW-1185">Reference proteome</keyword>
<sequence length="1344" mass="148850">MSVNGKRWCIGFNEEAASGHNSLLFVELWEPTISDCCSANTYSACENNLYLVVCETRWSDFVTSVNVKRATSEKFHDAAAAQARQSTFFHIKLTGATEAFTNVPPLSYPKAGYLEDLRPTVFRVAPHRASARRITTVTNCLLAHSFLPRRLPPVSAFNIAACRRASGSDRSSVSVLDSLKSILDSHLEQKAKSKETPALPSPFRTYGQERPFEEQSRGAEGLGLDKVYESPKLAYSYNSRNTRHHIIYPDKPWSNPEHDLRGTEVTVNTARNGAYTTILGKDYLSPRMKSFIQIMNTPTADKGGTTLMLHFDDKRYLFGSIGEGTQRMMNEMGSRMLKMHEIFITGRSEWANTGGLIGMMLTVADATMNSTTTRKDRWGVQEEKKTLTLFGPPNLNYTVAACRRFVFRKGMPIEAVDVKDENRKRDENGDPSPIFVDLNTNVWAMAISPSGFESKRSTTGTKSRKRSYDELNGVESAEGTSKETPEETALRYEQMARSVVGEMFNSDWRLDALVEKPLCEVELPATIFRRNSITKEIEKYTGPVPDPTMPNKPVLVRTPWPGAKLVALPPTEPAPQAISYIIRNHKQRGKFDVKKAIAHKVPKGSNWGTLQNGSDVQNEDGETITPEMVLGEPRQGRGVAIIDLPTTEYVEGLVNREEWKSKDIMDGVEAFVWMLGPGVAADERLKAFMAERSHMRHIVSSVDVCPNRVTYDSAMGATLRLSQVDSKRFGTLVYDNTTTPQDGHATAGSQPVQLPKHAVPAERGQVITLEPKFEVHSKDTVPMFNAEEVIKEVSEDVLEKAKQVKETIKNSASEFEKFQRKLPMKDAEIIALGTGSALPSKYRNVSATLVRVPGYGSYLLDAGEGTLGQLRRVFEPAELNEIMKELRVIWISHMHADHILGTVAVIREWYRIAHNSQPATEDALSALAAIEENPDLASQSKRLAVISSEHLLGWLAEYRNVEDFGYSRLWPLAATVNQKSKLAESQLELTPPPYFAPVEKQESVTLPKELYPALLGLQDMQAVFVNHCFGARAVSLTWPDATRTDPTDDTSYPFKVSYSGDCRPCLSFARIGSNSTVLIHEATFEDDMAGNAVAKKHSTTSEALGIGARMRARMTLLTHFSQRYQSIPVIEREDIEPEDEANAAPGAESLATSAPEEDAMDVDGEEASAMEDDSAAVAAEEEASAAVAAGGADAPLEDPLGPPAPAVLAPGLRTEASTALETRIRARSDMRVGVAADYMRVKVGEFAELEKFVPAVQALLQVEKVLELGGSEAGSDGEEKKNKAEKDGVRQKEKRVKKEKERKERAEKEGAGKGKGLREQKAERRQQREKEGKEKEQQQQQKQQ</sequence>
<dbReference type="InterPro" id="IPR036866">
    <property type="entry name" value="RibonucZ/Hydroxyglut_hydro"/>
</dbReference>
<evidence type="ECO:0000256" key="10">
    <source>
        <dbReference type="ARBA" id="ARBA00022833"/>
    </source>
</evidence>
<evidence type="ECO:0000256" key="5">
    <source>
        <dbReference type="ARBA" id="ARBA00022694"/>
    </source>
</evidence>
<evidence type="ECO:0000256" key="4">
    <source>
        <dbReference type="ARBA" id="ARBA00012477"/>
    </source>
</evidence>
<evidence type="ECO:0000256" key="8">
    <source>
        <dbReference type="ARBA" id="ARBA00022759"/>
    </source>
</evidence>
<keyword evidence="10" id="KW-0862">Zinc</keyword>
<accession>A0A6A6BJL8</accession>
<feature type="region of interest" description="Disordered" evidence="11">
    <location>
        <begin position="1269"/>
        <end position="1344"/>
    </location>
</feature>
<evidence type="ECO:0000256" key="6">
    <source>
        <dbReference type="ARBA" id="ARBA00022722"/>
    </source>
</evidence>
<feature type="region of interest" description="Disordered" evidence="11">
    <location>
        <begin position="452"/>
        <end position="488"/>
    </location>
</feature>
<organism evidence="13 14">
    <name type="scientific">Aplosporella prunicola CBS 121167</name>
    <dbReference type="NCBI Taxonomy" id="1176127"/>
    <lineage>
        <taxon>Eukaryota</taxon>
        <taxon>Fungi</taxon>
        <taxon>Dikarya</taxon>
        <taxon>Ascomycota</taxon>
        <taxon>Pezizomycotina</taxon>
        <taxon>Dothideomycetes</taxon>
        <taxon>Dothideomycetes incertae sedis</taxon>
        <taxon>Botryosphaeriales</taxon>
        <taxon>Aplosporellaceae</taxon>
        <taxon>Aplosporella</taxon>
    </lineage>
</organism>
<dbReference type="Pfam" id="PF13691">
    <property type="entry name" value="Lactamase_B_4"/>
    <property type="match status" value="1"/>
</dbReference>
<evidence type="ECO:0000256" key="7">
    <source>
        <dbReference type="ARBA" id="ARBA00022723"/>
    </source>
</evidence>
<keyword evidence="6" id="KW-0540">Nuclease</keyword>
<evidence type="ECO:0000256" key="9">
    <source>
        <dbReference type="ARBA" id="ARBA00022801"/>
    </source>
</evidence>
<feature type="compositionally biased region" description="Acidic residues" evidence="11">
    <location>
        <begin position="1155"/>
        <end position="1183"/>
    </location>
</feature>
<dbReference type="PANTHER" id="PTHR12553">
    <property type="entry name" value="ZINC PHOSPHODIESTERASE ELAC PROTEIN 2"/>
    <property type="match status" value="1"/>
</dbReference>
<evidence type="ECO:0000256" key="11">
    <source>
        <dbReference type="SAM" id="MobiDB-lite"/>
    </source>
</evidence>
<dbReference type="PANTHER" id="PTHR12553:SF49">
    <property type="entry name" value="ZINC PHOSPHODIESTERASE ELAC PROTEIN 2"/>
    <property type="match status" value="1"/>
</dbReference>
<feature type="compositionally biased region" description="Basic and acidic residues" evidence="11">
    <location>
        <begin position="1277"/>
        <end position="1337"/>
    </location>
</feature>
<dbReference type="GO" id="GO:0042781">
    <property type="term" value="F:3'-tRNA processing endoribonuclease activity"/>
    <property type="evidence" value="ECO:0007669"/>
    <property type="project" value="UniProtKB-EC"/>
</dbReference>
<evidence type="ECO:0000256" key="3">
    <source>
        <dbReference type="ARBA" id="ARBA00007823"/>
    </source>
</evidence>
<name>A0A6A6BJL8_9PEZI</name>
<keyword evidence="5" id="KW-0819">tRNA processing</keyword>
<evidence type="ECO:0000256" key="1">
    <source>
        <dbReference type="ARBA" id="ARBA00000402"/>
    </source>
</evidence>
<gene>
    <name evidence="13" type="ORF">K452DRAFT_357775</name>
</gene>
<feature type="region of interest" description="Disordered" evidence="11">
    <location>
        <begin position="188"/>
        <end position="219"/>
    </location>
</feature>
<comment type="cofactor">
    <cofactor evidence="2">
        <name>Zn(2+)</name>
        <dbReference type="ChEBI" id="CHEBI:29105"/>
    </cofactor>
</comment>
<comment type="similarity">
    <text evidence="3">Belongs to the RNase Z family.</text>
</comment>
<evidence type="ECO:0000313" key="14">
    <source>
        <dbReference type="Proteomes" id="UP000799438"/>
    </source>
</evidence>
<reference evidence="13" key="1">
    <citation type="journal article" date="2020" name="Stud. Mycol.">
        <title>101 Dothideomycetes genomes: a test case for predicting lifestyles and emergence of pathogens.</title>
        <authorList>
            <person name="Haridas S."/>
            <person name="Albert R."/>
            <person name="Binder M."/>
            <person name="Bloem J."/>
            <person name="Labutti K."/>
            <person name="Salamov A."/>
            <person name="Andreopoulos B."/>
            <person name="Baker S."/>
            <person name="Barry K."/>
            <person name="Bills G."/>
            <person name="Bluhm B."/>
            <person name="Cannon C."/>
            <person name="Castanera R."/>
            <person name="Culley D."/>
            <person name="Daum C."/>
            <person name="Ezra D."/>
            <person name="Gonzalez J."/>
            <person name="Henrissat B."/>
            <person name="Kuo A."/>
            <person name="Liang C."/>
            <person name="Lipzen A."/>
            <person name="Lutzoni F."/>
            <person name="Magnuson J."/>
            <person name="Mondo S."/>
            <person name="Nolan M."/>
            <person name="Ohm R."/>
            <person name="Pangilinan J."/>
            <person name="Park H.-J."/>
            <person name="Ramirez L."/>
            <person name="Alfaro M."/>
            <person name="Sun H."/>
            <person name="Tritt A."/>
            <person name="Yoshinaga Y."/>
            <person name="Zwiers L.-H."/>
            <person name="Turgeon B."/>
            <person name="Goodwin S."/>
            <person name="Spatafora J."/>
            <person name="Crous P."/>
            <person name="Grigoriev I."/>
        </authorList>
    </citation>
    <scope>NUCLEOTIDE SEQUENCE</scope>
    <source>
        <strain evidence="13">CBS 121167</strain>
    </source>
</reference>
<comment type="catalytic activity">
    <reaction evidence="1">
        <text>Endonucleolytic cleavage of RNA, removing extra 3' nucleotides from tRNA precursor, generating 3' termini of tRNAs. A 3'-hydroxy group is left at the tRNA terminus and a 5'-phosphoryl group is left at the trailer molecule.</text>
        <dbReference type="EC" id="3.1.26.11"/>
    </reaction>
</comment>
<keyword evidence="9" id="KW-0378">Hydrolase</keyword>
<evidence type="ECO:0000259" key="12">
    <source>
        <dbReference type="Pfam" id="PF13691"/>
    </source>
</evidence>
<dbReference type="GO" id="GO:0005739">
    <property type="term" value="C:mitochondrion"/>
    <property type="evidence" value="ECO:0007669"/>
    <property type="project" value="TreeGrafter"/>
</dbReference>
<dbReference type="RefSeq" id="XP_033399186.1">
    <property type="nucleotide sequence ID" value="XM_033546143.1"/>
</dbReference>
<proteinExistence type="inferred from homology"/>
<dbReference type="EMBL" id="ML995482">
    <property type="protein sequence ID" value="KAF2143474.1"/>
    <property type="molecule type" value="Genomic_DNA"/>
</dbReference>
<feature type="compositionally biased region" description="Low complexity" evidence="11">
    <location>
        <begin position="1184"/>
        <end position="1194"/>
    </location>
</feature>
<dbReference type="GO" id="GO:1990180">
    <property type="term" value="P:mitochondrial tRNA 3'-end processing"/>
    <property type="evidence" value="ECO:0007669"/>
    <property type="project" value="TreeGrafter"/>
</dbReference>
<feature type="region of interest" description="Disordered" evidence="11">
    <location>
        <begin position="1137"/>
        <end position="1210"/>
    </location>
</feature>
<protein>
    <recommendedName>
        <fullName evidence="4">ribonuclease Z</fullName>
        <ecNumber evidence="4">3.1.26.11</ecNumber>
    </recommendedName>
</protein>
<dbReference type="InterPro" id="IPR047151">
    <property type="entry name" value="RNZ2-like"/>
</dbReference>
<dbReference type="Gene3D" id="3.60.15.10">
    <property type="entry name" value="Ribonuclease Z/Hydroxyacylglutathione hydrolase-like"/>
    <property type="match status" value="2"/>
</dbReference>
<dbReference type="OrthoDB" id="527344at2759"/>
<keyword evidence="8" id="KW-0255">Endonuclease</keyword>
<dbReference type="Proteomes" id="UP000799438">
    <property type="component" value="Unassembled WGS sequence"/>
</dbReference>
<evidence type="ECO:0000256" key="2">
    <source>
        <dbReference type="ARBA" id="ARBA00001947"/>
    </source>
</evidence>
<dbReference type="GO" id="GO:0046872">
    <property type="term" value="F:metal ion binding"/>
    <property type="evidence" value="ECO:0007669"/>
    <property type="project" value="UniProtKB-KW"/>
</dbReference>
<feature type="domain" description="tRNase Z endonuclease" evidence="12">
    <location>
        <begin position="293"/>
        <end position="355"/>
    </location>
</feature>
<dbReference type="InterPro" id="IPR027794">
    <property type="entry name" value="tRNase_Z_dom"/>
</dbReference>